<dbReference type="CDD" id="cd18736">
    <property type="entry name" value="PIN_CcVapC1-like"/>
    <property type="match status" value="1"/>
</dbReference>
<dbReference type="InterPro" id="IPR029060">
    <property type="entry name" value="PIN-like_dom_sf"/>
</dbReference>
<sequence length="128" mass="14050">MTEPLFLLDSNILIYILQDVDCVPSRHVQSCAVGTVVTSAIVYSEVMRGIVSREPQRAHQAEQLFELIPVLPYDAAAAATYARLPFRRGRLDRLIAAHALSAGLTLVTNNEADFADVAGLRIENWTVA</sequence>
<keyword evidence="11" id="KW-1185">Reference proteome</keyword>
<gene>
    <name evidence="8" type="primary">vapC</name>
    <name evidence="10" type="ORF">ACFOKF_04695</name>
</gene>
<keyword evidence="4 8" id="KW-0479">Metal-binding</keyword>
<feature type="binding site" evidence="8">
    <location>
        <position position="9"/>
    </location>
    <ligand>
        <name>Mg(2+)</name>
        <dbReference type="ChEBI" id="CHEBI:18420"/>
    </ligand>
</feature>
<name>A0ABV7NBV8_9SPHN</name>
<evidence type="ECO:0000259" key="9">
    <source>
        <dbReference type="Pfam" id="PF01850"/>
    </source>
</evidence>
<evidence type="ECO:0000256" key="4">
    <source>
        <dbReference type="ARBA" id="ARBA00022723"/>
    </source>
</evidence>
<keyword evidence="2 8" id="KW-1277">Toxin-antitoxin system</keyword>
<dbReference type="InterPro" id="IPR022907">
    <property type="entry name" value="VapC_family"/>
</dbReference>
<dbReference type="RefSeq" id="WP_380793578.1">
    <property type="nucleotide sequence ID" value="NZ_JBHRVU010000004.1"/>
</dbReference>
<proteinExistence type="inferred from homology"/>
<dbReference type="EC" id="3.1.-.-" evidence="8"/>
<feature type="binding site" evidence="8">
    <location>
        <position position="92"/>
    </location>
    <ligand>
        <name>Mg(2+)</name>
        <dbReference type="ChEBI" id="CHEBI:18420"/>
    </ligand>
</feature>
<dbReference type="SUPFAM" id="SSF88723">
    <property type="entry name" value="PIN domain-like"/>
    <property type="match status" value="1"/>
</dbReference>
<evidence type="ECO:0000313" key="10">
    <source>
        <dbReference type="EMBL" id="MFC3440506.1"/>
    </source>
</evidence>
<dbReference type="Gene3D" id="3.40.50.1010">
    <property type="entry name" value="5'-nuclease"/>
    <property type="match status" value="1"/>
</dbReference>
<feature type="domain" description="PIN" evidence="9">
    <location>
        <begin position="7"/>
        <end position="119"/>
    </location>
</feature>
<evidence type="ECO:0000256" key="8">
    <source>
        <dbReference type="HAMAP-Rule" id="MF_00265"/>
    </source>
</evidence>
<dbReference type="EMBL" id="JBHRVU010000004">
    <property type="protein sequence ID" value="MFC3440506.1"/>
    <property type="molecule type" value="Genomic_DNA"/>
</dbReference>
<comment type="cofactor">
    <cofactor evidence="1 8">
        <name>Mg(2+)</name>
        <dbReference type="ChEBI" id="CHEBI:18420"/>
    </cofactor>
</comment>
<keyword evidence="8" id="KW-0800">Toxin</keyword>
<keyword evidence="3 8" id="KW-0540">Nuclease</keyword>
<reference evidence="11" key="1">
    <citation type="journal article" date="2019" name="Int. J. Syst. Evol. Microbiol.">
        <title>The Global Catalogue of Microorganisms (GCM) 10K type strain sequencing project: providing services to taxonomists for standard genome sequencing and annotation.</title>
        <authorList>
            <consortium name="The Broad Institute Genomics Platform"/>
            <consortium name="The Broad Institute Genome Sequencing Center for Infectious Disease"/>
            <person name="Wu L."/>
            <person name="Ma J."/>
        </authorList>
    </citation>
    <scope>NUCLEOTIDE SEQUENCE [LARGE SCALE GENOMIC DNA]</scope>
    <source>
        <strain evidence="11">CCM 7491</strain>
    </source>
</reference>
<keyword evidence="5 8" id="KW-0378">Hydrolase</keyword>
<keyword evidence="6 8" id="KW-0460">Magnesium</keyword>
<dbReference type="PANTHER" id="PTHR33653">
    <property type="entry name" value="RIBONUCLEASE VAPC2"/>
    <property type="match status" value="1"/>
</dbReference>
<dbReference type="Proteomes" id="UP001595681">
    <property type="component" value="Unassembled WGS sequence"/>
</dbReference>
<dbReference type="Pfam" id="PF01850">
    <property type="entry name" value="PIN"/>
    <property type="match status" value="1"/>
</dbReference>
<evidence type="ECO:0000313" key="11">
    <source>
        <dbReference type="Proteomes" id="UP001595681"/>
    </source>
</evidence>
<evidence type="ECO:0000256" key="2">
    <source>
        <dbReference type="ARBA" id="ARBA00022649"/>
    </source>
</evidence>
<comment type="similarity">
    <text evidence="7 8">Belongs to the PINc/VapC protein family.</text>
</comment>
<dbReference type="PANTHER" id="PTHR33653:SF1">
    <property type="entry name" value="RIBONUCLEASE VAPC2"/>
    <property type="match status" value="1"/>
</dbReference>
<accession>A0ABV7NBV8</accession>
<organism evidence="10 11">
    <name type="scientific">Sphingobium rhizovicinum</name>
    <dbReference type="NCBI Taxonomy" id="432308"/>
    <lineage>
        <taxon>Bacteria</taxon>
        <taxon>Pseudomonadati</taxon>
        <taxon>Pseudomonadota</taxon>
        <taxon>Alphaproteobacteria</taxon>
        <taxon>Sphingomonadales</taxon>
        <taxon>Sphingomonadaceae</taxon>
        <taxon>Sphingobium</taxon>
    </lineage>
</organism>
<evidence type="ECO:0000256" key="3">
    <source>
        <dbReference type="ARBA" id="ARBA00022722"/>
    </source>
</evidence>
<protein>
    <recommendedName>
        <fullName evidence="8">Ribonuclease VapC</fullName>
        <shortName evidence="8">RNase VapC</shortName>
        <ecNumber evidence="8">3.1.-.-</ecNumber>
    </recommendedName>
    <alternativeName>
        <fullName evidence="8">Toxin VapC</fullName>
    </alternativeName>
</protein>
<evidence type="ECO:0000256" key="6">
    <source>
        <dbReference type="ARBA" id="ARBA00022842"/>
    </source>
</evidence>
<dbReference type="HAMAP" id="MF_00265">
    <property type="entry name" value="VapC_Nob1"/>
    <property type="match status" value="1"/>
</dbReference>
<dbReference type="InterPro" id="IPR002716">
    <property type="entry name" value="PIN_dom"/>
</dbReference>
<dbReference type="InterPro" id="IPR050556">
    <property type="entry name" value="Type_II_TA_system_RNase"/>
</dbReference>
<evidence type="ECO:0000256" key="5">
    <source>
        <dbReference type="ARBA" id="ARBA00022801"/>
    </source>
</evidence>
<comment type="function">
    <text evidence="8">Toxic component of a toxin-antitoxin (TA) system. An RNase.</text>
</comment>
<evidence type="ECO:0000256" key="1">
    <source>
        <dbReference type="ARBA" id="ARBA00001946"/>
    </source>
</evidence>
<evidence type="ECO:0000256" key="7">
    <source>
        <dbReference type="ARBA" id="ARBA00038093"/>
    </source>
</evidence>
<comment type="caution">
    <text evidence="10">The sequence shown here is derived from an EMBL/GenBank/DDBJ whole genome shotgun (WGS) entry which is preliminary data.</text>
</comment>